<sequence>MLFSKSLLPVGASMLMLFSQAYTKQVESETYDPTDYPIFQLSADSDQAFFLEIPLSLAEAEGSNTGELLRIATQIVPGSEESVYPAFYPFAEKINALAESINATVDPVGARENYFHASTYYRSSVYYLVANQSDPRLVSVWQQAITAFNKAIALLHPAPGESFTAHQTNSSIGAYDIPGYFYKGSASNTTQLPTLIVMTGYDGSQQDEFHLACAEVLRRGINCVTLEGPGQPTPIRFQKIGFIPDYWTALTPVVDLITNRTDVDTSKIVLLGDSFGGTLAPIAASREPRLSGVIMLDGLVNLQQQIGLSLGKLEDLFKSGNAKEFNAEMEDVLINNQSQPIGDRYIFQQGLYTFNTTSPFEWFTQLGDIKVTPEVVEGVGDRPVFIARGQDDNLTGVQAVYARDMFINNRTNGVNLTTYQEFLTDLGAGEHTSIGAETQIFTAFSAWLSKIWGDYLFTDEQSY</sequence>
<organism evidence="2 3">
    <name type="scientific">Neohortaea acidophila</name>
    <dbReference type="NCBI Taxonomy" id="245834"/>
    <lineage>
        <taxon>Eukaryota</taxon>
        <taxon>Fungi</taxon>
        <taxon>Dikarya</taxon>
        <taxon>Ascomycota</taxon>
        <taxon>Pezizomycotina</taxon>
        <taxon>Dothideomycetes</taxon>
        <taxon>Dothideomycetidae</taxon>
        <taxon>Mycosphaerellales</taxon>
        <taxon>Teratosphaeriaceae</taxon>
        <taxon>Neohortaea</taxon>
    </lineage>
</organism>
<dbReference type="GeneID" id="54479263"/>
<dbReference type="EMBL" id="MU001638">
    <property type="protein sequence ID" value="KAF2481535.1"/>
    <property type="molecule type" value="Genomic_DNA"/>
</dbReference>
<dbReference type="OrthoDB" id="249703at2759"/>
<feature type="signal peptide" evidence="1">
    <location>
        <begin position="1"/>
        <end position="23"/>
    </location>
</feature>
<dbReference type="PANTHER" id="PTHR22946">
    <property type="entry name" value="DIENELACTONE HYDROLASE DOMAIN-CONTAINING PROTEIN-RELATED"/>
    <property type="match status" value="1"/>
</dbReference>
<keyword evidence="2" id="KW-0378">Hydrolase</keyword>
<keyword evidence="3" id="KW-1185">Reference proteome</keyword>
<dbReference type="InterPro" id="IPR029058">
    <property type="entry name" value="AB_hydrolase_fold"/>
</dbReference>
<gene>
    <name evidence="2" type="ORF">BDY17DRAFT_355228</name>
</gene>
<accession>A0A6A6PNQ4</accession>
<dbReference type="SUPFAM" id="SSF53474">
    <property type="entry name" value="alpha/beta-Hydrolases"/>
    <property type="match status" value="1"/>
</dbReference>
<evidence type="ECO:0000256" key="1">
    <source>
        <dbReference type="SAM" id="SignalP"/>
    </source>
</evidence>
<dbReference type="InterPro" id="IPR050261">
    <property type="entry name" value="FrsA_esterase"/>
</dbReference>
<protein>
    <submittedName>
        <fullName evidence="2">Alpha/Beta hydrolase protein</fullName>
    </submittedName>
</protein>
<dbReference type="AlphaFoldDB" id="A0A6A6PNQ4"/>
<dbReference type="Proteomes" id="UP000799767">
    <property type="component" value="Unassembled WGS sequence"/>
</dbReference>
<evidence type="ECO:0000313" key="2">
    <source>
        <dbReference type="EMBL" id="KAF2481535.1"/>
    </source>
</evidence>
<reference evidence="2" key="1">
    <citation type="journal article" date="2020" name="Stud. Mycol.">
        <title>101 Dothideomycetes genomes: a test case for predicting lifestyles and emergence of pathogens.</title>
        <authorList>
            <person name="Haridas S."/>
            <person name="Albert R."/>
            <person name="Binder M."/>
            <person name="Bloem J."/>
            <person name="Labutti K."/>
            <person name="Salamov A."/>
            <person name="Andreopoulos B."/>
            <person name="Baker S."/>
            <person name="Barry K."/>
            <person name="Bills G."/>
            <person name="Bluhm B."/>
            <person name="Cannon C."/>
            <person name="Castanera R."/>
            <person name="Culley D."/>
            <person name="Daum C."/>
            <person name="Ezra D."/>
            <person name="Gonzalez J."/>
            <person name="Henrissat B."/>
            <person name="Kuo A."/>
            <person name="Liang C."/>
            <person name="Lipzen A."/>
            <person name="Lutzoni F."/>
            <person name="Magnuson J."/>
            <person name="Mondo S."/>
            <person name="Nolan M."/>
            <person name="Ohm R."/>
            <person name="Pangilinan J."/>
            <person name="Park H.-J."/>
            <person name="Ramirez L."/>
            <person name="Alfaro M."/>
            <person name="Sun H."/>
            <person name="Tritt A."/>
            <person name="Yoshinaga Y."/>
            <person name="Zwiers L.-H."/>
            <person name="Turgeon B."/>
            <person name="Goodwin S."/>
            <person name="Spatafora J."/>
            <person name="Crous P."/>
            <person name="Grigoriev I."/>
        </authorList>
    </citation>
    <scope>NUCLEOTIDE SEQUENCE</scope>
    <source>
        <strain evidence="2">CBS 113389</strain>
    </source>
</reference>
<name>A0A6A6PNQ4_9PEZI</name>
<dbReference type="PANTHER" id="PTHR22946:SF12">
    <property type="entry name" value="CONIDIAL PIGMENT BIOSYNTHESIS PROTEIN AYG1 (AFU_ORTHOLOGUE AFUA_2G17550)"/>
    <property type="match status" value="1"/>
</dbReference>
<dbReference type="Gene3D" id="1.20.1440.110">
    <property type="entry name" value="acylaminoacyl peptidase"/>
    <property type="match status" value="1"/>
</dbReference>
<keyword evidence="1" id="KW-0732">Signal</keyword>
<dbReference type="Gene3D" id="3.40.50.1820">
    <property type="entry name" value="alpha/beta hydrolase"/>
    <property type="match status" value="1"/>
</dbReference>
<dbReference type="GO" id="GO:0016787">
    <property type="term" value="F:hydrolase activity"/>
    <property type="evidence" value="ECO:0007669"/>
    <property type="project" value="UniProtKB-KW"/>
</dbReference>
<proteinExistence type="predicted"/>
<dbReference type="RefSeq" id="XP_033588105.1">
    <property type="nucleotide sequence ID" value="XM_033738261.1"/>
</dbReference>
<feature type="chain" id="PRO_5025653602" evidence="1">
    <location>
        <begin position="24"/>
        <end position="463"/>
    </location>
</feature>
<evidence type="ECO:0000313" key="3">
    <source>
        <dbReference type="Proteomes" id="UP000799767"/>
    </source>
</evidence>